<dbReference type="GO" id="GO:0004065">
    <property type="term" value="F:arylsulfatase activity"/>
    <property type="evidence" value="ECO:0007669"/>
    <property type="project" value="TreeGrafter"/>
</dbReference>
<dbReference type="Proteomes" id="UP000428260">
    <property type="component" value="Chromosome"/>
</dbReference>
<keyword evidence="4" id="KW-0732">Signal</keyword>
<keyword evidence="6" id="KW-0106">Calcium</keyword>
<evidence type="ECO:0000256" key="3">
    <source>
        <dbReference type="ARBA" id="ARBA00022723"/>
    </source>
</evidence>
<evidence type="ECO:0000259" key="7">
    <source>
        <dbReference type="Pfam" id="PF00884"/>
    </source>
</evidence>
<gene>
    <name evidence="8" type="ORF">GM418_31195</name>
</gene>
<keyword evidence="8" id="KW-0808">Transferase</keyword>
<dbReference type="Gene3D" id="3.40.720.10">
    <property type="entry name" value="Alkaline Phosphatase, subunit A"/>
    <property type="match status" value="1"/>
</dbReference>
<dbReference type="CDD" id="cd16144">
    <property type="entry name" value="ARS_like"/>
    <property type="match status" value="1"/>
</dbReference>
<dbReference type="SUPFAM" id="SSF53649">
    <property type="entry name" value="Alkaline phosphatase-like"/>
    <property type="match status" value="1"/>
</dbReference>
<dbReference type="RefSeq" id="WP_158872304.1">
    <property type="nucleotide sequence ID" value="NZ_CP046401.1"/>
</dbReference>
<evidence type="ECO:0000256" key="4">
    <source>
        <dbReference type="ARBA" id="ARBA00022729"/>
    </source>
</evidence>
<dbReference type="InterPro" id="IPR017850">
    <property type="entry name" value="Alkaline_phosphatase_core_sf"/>
</dbReference>
<organism evidence="8 9">
    <name type="scientific">Maribellus comscasis</name>
    <dbReference type="NCBI Taxonomy" id="2681766"/>
    <lineage>
        <taxon>Bacteria</taxon>
        <taxon>Pseudomonadati</taxon>
        <taxon>Bacteroidota</taxon>
        <taxon>Bacteroidia</taxon>
        <taxon>Marinilabiliales</taxon>
        <taxon>Prolixibacteraceae</taxon>
        <taxon>Maribellus</taxon>
    </lineage>
</organism>
<dbReference type="KEGG" id="mcos:GM418_31195"/>
<evidence type="ECO:0000256" key="6">
    <source>
        <dbReference type="ARBA" id="ARBA00022837"/>
    </source>
</evidence>
<accession>A0A6I6K640</accession>
<dbReference type="AlphaFoldDB" id="A0A6I6K640"/>
<reference evidence="8 9" key="1">
    <citation type="submission" date="2019-11" db="EMBL/GenBank/DDBJ databases">
        <authorList>
            <person name="Zheng R.K."/>
            <person name="Sun C.M."/>
        </authorList>
    </citation>
    <scope>NUCLEOTIDE SEQUENCE [LARGE SCALE GENOMIC DNA]</scope>
    <source>
        <strain evidence="8 9">WC007</strain>
    </source>
</reference>
<keyword evidence="3" id="KW-0479">Metal-binding</keyword>
<dbReference type="InterPro" id="IPR050738">
    <property type="entry name" value="Sulfatase"/>
</dbReference>
<dbReference type="GO" id="GO:0016740">
    <property type="term" value="F:transferase activity"/>
    <property type="evidence" value="ECO:0007669"/>
    <property type="project" value="UniProtKB-KW"/>
</dbReference>
<dbReference type="PROSITE" id="PS00149">
    <property type="entry name" value="SULFATASE_2"/>
    <property type="match status" value="1"/>
</dbReference>
<comment type="cofactor">
    <cofactor evidence="1">
        <name>Ca(2+)</name>
        <dbReference type="ChEBI" id="CHEBI:29108"/>
    </cofactor>
</comment>
<dbReference type="Gene3D" id="3.30.1120.10">
    <property type="match status" value="1"/>
</dbReference>
<dbReference type="InterPro" id="IPR000917">
    <property type="entry name" value="Sulfatase_N"/>
</dbReference>
<name>A0A6I6K640_9BACT</name>
<dbReference type="PANTHER" id="PTHR42693:SF42">
    <property type="entry name" value="ARYLSULFATASE G"/>
    <property type="match status" value="1"/>
</dbReference>
<dbReference type="GO" id="GO:0046872">
    <property type="term" value="F:metal ion binding"/>
    <property type="evidence" value="ECO:0007669"/>
    <property type="project" value="UniProtKB-KW"/>
</dbReference>
<sequence>MNNVFKILRNVLFFVTFLYLPWDAISKEKQPNIILLLADDLGNSDMNFCGSDFYETPNIDKLADESVYFSQAYASHPTCAPSRLAIQTGKYPAHLNCVNHSYKRMPLTEITIAERLRKGGYKTCHIGKWHLGDVGYRPSDQGYDVTITCNSKGQPASYFYPFKKPKNSGFDVPDLEDGKDGDYLTDQLTSKAIEFVQQNKEKPFFINLCYYAVHKPIEAKADMVEKYKNKIAKSEIHTNPEYAAMVENLDSNIGRIIDALTKTGLSDNTVVIFYSDNGGLTDVTSNYPLRDGKGSLYEGGTRVPLLIKWPGISKGGEVCTQPVIGHDLYPTIAKMAGIELNDKELSDIDGIDITPVVSNPSAKLERNDLHWLSYPIPVHFYEAANRNPGGSLVHEDWKLIELMESTRQSHHYELYNLKDDPGEQQDLSSSKPEIVERLKKKMIKWQKEMDAPRYNKSDYKK</sequence>
<evidence type="ECO:0000313" key="9">
    <source>
        <dbReference type="Proteomes" id="UP000428260"/>
    </source>
</evidence>
<comment type="similarity">
    <text evidence="2">Belongs to the sulfatase family.</text>
</comment>
<dbReference type="PANTHER" id="PTHR42693">
    <property type="entry name" value="ARYLSULFATASE FAMILY MEMBER"/>
    <property type="match status" value="1"/>
</dbReference>
<keyword evidence="9" id="KW-1185">Reference proteome</keyword>
<evidence type="ECO:0000256" key="1">
    <source>
        <dbReference type="ARBA" id="ARBA00001913"/>
    </source>
</evidence>
<evidence type="ECO:0000256" key="2">
    <source>
        <dbReference type="ARBA" id="ARBA00008779"/>
    </source>
</evidence>
<protein>
    <submittedName>
        <fullName evidence="8">Sulfatase-like hydrolase/transferase</fullName>
    </submittedName>
</protein>
<dbReference type="InterPro" id="IPR024607">
    <property type="entry name" value="Sulfatase_CS"/>
</dbReference>
<evidence type="ECO:0000256" key="5">
    <source>
        <dbReference type="ARBA" id="ARBA00022801"/>
    </source>
</evidence>
<keyword evidence="5 8" id="KW-0378">Hydrolase</keyword>
<dbReference type="Pfam" id="PF00884">
    <property type="entry name" value="Sulfatase"/>
    <property type="match status" value="1"/>
</dbReference>
<feature type="domain" description="Sulfatase N-terminal" evidence="7">
    <location>
        <begin position="31"/>
        <end position="338"/>
    </location>
</feature>
<proteinExistence type="inferred from homology"/>
<dbReference type="EMBL" id="CP046401">
    <property type="protein sequence ID" value="QGY47962.1"/>
    <property type="molecule type" value="Genomic_DNA"/>
</dbReference>
<evidence type="ECO:0000313" key="8">
    <source>
        <dbReference type="EMBL" id="QGY47962.1"/>
    </source>
</evidence>